<feature type="domain" description="CMP/dCMP-type deaminase" evidence="2">
    <location>
        <begin position="13"/>
        <end position="176"/>
    </location>
</feature>
<dbReference type="Pfam" id="PF18785">
    <property type="entry name" value="Inv-AAD"/>
    <property type="match status" value="2"/>
</dbReference>
<dbReference type="VEuPathDB" id="FungiDB:EMCG_02848"/>
<protein>
    <recommendedName>
        <fullName evidence="2">CMP/dCMP-type deaminase domain-containing protein</fullName>
    </recommendedName>
</protein>
<dbReference type="InterPro" id="IPR002125">
    <property type="entry name" value="CMP_dCMP_dom"/>
</dbReference>
<dbReference type="GO" id="GO:0003824">
    <property type="term" value="F:catalytic activity"/>
    <property type="evidence" value="ECO:0007669"/>
    <property type="project" value="InterPro"/>
</dbReference>
<comment type="caution">
    <text evidence="3">The sequence shown here is derived from an EMBL/GenBank/DDBJ whole genome shotgun (WGS) entry which is preliminary data.</text>
</comment>
<name>A0A0G2HYC0_9EURO</name>
<sequence>MTTPTTPHKNDKQIHLHYLRACLSLAQQSPPKPTNFRVGAILLSRTLSPTTQTYTDTILSTGYTLELPGNTHAEQCALAKYAASHGVAEERIGDVLRPSLLLSPSPPIQSTAKSDNAQPEQKIILYVTMEPCGKRLSGNTPCAARIIQTRSSSQNMSSGVGSDSTDDMRRRRHGINKVYFGVKEPGTFVGGSVGCGMLDEAGVEWEVVEGMEEEILKVATAGHVVEKEKEREAERDAERDAGDGRQGTNIDDISEDERRRQAALPRNPKKRMMETDI</sequence>
<accession>A0A0G2HYC0</accession>
<evidence type="ECO:0000313" key="3">
    <source>
        <dbReference type="EMBL" id="KKZ62805.1"/>
    </source>
</evidence>
<dbReference type="InterPro" id="IPR016193">
    <property type="entry name" value="Cytidine_deaminase-like"/>
</dbReference>
<gene>
    <name evidence="3" type="ORF">EMCG_02848</name>
</gene>
<dbReference type="EMBL" id="LCZI01001035">
    <property type="protein sequence ID" value="KKZ62805.1"/>
    <property type="molecule type" value="Genomic_DNA"/>
</dbReference>
<dbReference type="Proteomes" id="UP000034164">
    <property type="component" value="Unassembled WGS sequence"/>
</dbReference>
<dbReference type="PROSITE" id="PS51747">
    <property type="entry name" value="CYT_DCMP_DEAMINASES_2"/>
    <property type="match status" value="1"/>
</dbReference>
<dbReference type="SUPFAM" id="SSF53927">
    <property type="entry name" value="Cytidine deaminase-like"/>
    <property type="match status" value="1"/>
</dbReference>
<proteinExistence type="predicted"/>
<dbReference type="OrthoDB" id="252265at2759"/>
<dbReference type="GO" id="GO:0006139">
    <property type="term" value="P:nucleobase-containing compound metabolic process"/>
    <property type="evidence" value="ECO:0007669"/>
    <property type="project" value="UniProtKB-ARBA"/>
</dbReference>
<reference evidence="4" key="1">
    <citation type="journal article" date="2015" name="PLoS Genet.">
        <title>The dynamic genome and transcriptome of the human fungal pathogen Blastomyces and close relative Emmonsia.</title>
        <authorList>
            <person name="Munoz J.F."/>
            <person name="Gauthier G.M."/>
            <person name="Desjardins C.A."/>
            <person name="Gallo J.E."/>
            <person name="Holder J."/>
            <person name="Sullivan T.D."/>
            <person name="Marty A.J."/>
            <person name="Carmen J.C."/>
            <person name="Chen Z."/>
            <person name="Ding L."/>
            <person name="Gujja S."/>
            <person name="Magrini V."/>
            <person name="Misas E."/>
            <person name="Mitreva M."/>
            <person name="Priest M."/>
            <person name="Saif S."/>
            <person name="Whiston E.A."/>
            <person name="Young S."/>
            <person name="Zeng Q."/>
            <person name="Goldman W.E."/>
            <person name="Mardis E.R."/>
            <person name="Taylor J.W."/>
            <person name="McEwen J.G."/>
            <person name="Clay O.K."/>
            <person name="Klein B.S."/>
            <person name="Cuomo C.A."/>
        </authorList>
    </citation>
    <scope>NUCLEOTIDE SEQUENCE [LARGE SCALE GENOMIC DNA]</scope>
    <source>
        <strain evidence="4">UAMH 3008</strain>
    </source>
</reference>
<feature type="region of interest" description="Disordered" evidence="1">
    <location>
        <begin position="224"/>
        <end position="277"/>
    </location>
</feature>
<feature type="compositionally biased region" description="Basic and acidic residues" evidence="1">
    <location>
        <begin position="224"/>
        <end position="243"/>
    </location>
</feature>
<dbReference type="AlphaFoldDB" id="A0A0G2HYC0"/>
<evidence type="ECO:0000259" key="2">
    <source>
        <dbReference type="PROSITE" id="PS51747"/>
    </source>
</evidence>
<evidence type="ECO:0000256" key="1">
    <source>
        <dbReference type="SAM" id="MobiDB-lite"/>
    </source>
</evidence>
<evidence type="ECO:0000313" key="4">
    <source>
        <dbReference type="Proteomes" id="UP000034164"/>
    </source>
</evidence>
<organism evidence="3 4">
    <name type="scientific">[Emmonsia] crescens</name>
    <dbReference type="NCBI Taxonomy" id="73230"/>
    <lineage>
        <taxon>Eukaryota</taxon>
        <taxon>Fungi</taxon>
        <taxon>Dikarya</taxon>
        <taxon>Ascomycota</taxon>
        <taxon>Pezizomycotina</taxon>
        <taxon>Eurotiomycetes</taxon>
        <taxon>Eurotiomycetidae</taxon>
        <taxon>Onygenales</taxon>
        <taxon>Ajellomycetaceae</taxon>
        <taxon>Emergomyces</taxon>
    </lineage>
</organism>
<dbReference type="Gene3D" id="3.40.140.10">
    <property type="entry name" value="Cytidine Deaminase, domain 2"/>
    <property type="match status" value="1"/>
</dbReference>